<name>F0U9V7_AJEC8</name>
<proteinExistence type="predicted"/>
<dbReference type="OMA" id="HIINIVI"/>
<dbReference type="AlphaFoldDB" id="F0U9V7"/>
<gene>
    <name evidence="1" type="ORF">HCEG_01994</name>
</gene>
<protein>
    <submittedName>
        <fullName evidence="1">Predicted protein</fullName>
    </submittedName>
</protein>
<organism evidence="2">
    <name type="scientific">Ajellomyces capsulatus (strain H88)</name>
    <name type="common">Darling's disease fungus</name>
    <name type="synonym">Histoplasma capsulatum</name>
    <dbReference type="NCBI Taxonomy" id="544711"/>
    <lineage>
        <taxon>Eukaryota</taxon>
        <taxon>Fungi</taxon>
        <taxon>Dikarya</taxon>
        <taxon>Ascomycota</taxon>
        <taxon>Pezizomycotina</taxon>
        <taxon>Eurotiomycetes</taxon>
        <taxon>Eurotiomycetidae</taxon>
        <taxon>Onygenales</taxon>
        <taxon>Ajellomycetaceae</taxon>
        <taxon>Histoplasma</taxon>
    </lineage>
</organism>
<sequence length="99" mass="11023">MLDLSIVAGYHIINIVIPAYTPSNYNRKDNTPVEVAPPFKLHRRLHDVENRADAHSYLETVLLGVKAHQKESKLYLHPLKTSMGMVEGSTKLGGQKSGD</sequence>
<dbReference type="EMBL" id="DS990637">
    <property type="protein sequence ID" value="EGC42779.1"/>
    <property type="molecule type" value="Genomic_DNA"/>
</dbReference>
<dbReference type="Proteomes" id="UP000008142">
    <property type="component" value="Unassembled WGS sequence"/>
</dbReference>
<evidence type="ECO:0000313" key="2">
    <source>
        <dbReference type="Proteomes" id="UP000008142"/>
    </source>
</evidence>
<reference evidence="2" key="1">
    <citation type="submission" date="2008-07" db="EMBL/GenBank/DDBJ databases">
        <title>Annotation of Ajellomyces capsulatus strain H88.</title>
        <authorList>
            <person name="Champion M."/>
            <person name="Cuomo C."/>
            <person name="Ma L.-J."/>
            <person name="Henn M.R."/>
            <person name="Sil A."/>
            <person name="Goldman B."/>
            <person name="Young S.K."/>
            <person name="Kodira C.D."/>
            <person name="Zeng Q."/>
            <person name="Koehrsen M."/>
            <person name="Alvarado L."/>
            <person name="Berlin A."/>
            <person name="Borenstein D."/>
            <person name="Chen Z."/>
            <person name="Engels R."/>
            <person name="Freedman E."/>
            <person name="Gellesch M."/>
            <person name="Goldberg J."/>
            <person name="Griggs A."/>
            <person name="Gujja S."/>
            <person name="Heiman D."/>
            <person name="Hepburn T."/>
            <person name="Howarth C."/>
            <person name="Jen D."/>
            <person name="Larson L."/>
            <person name="Lewis B."/>
            <person name="Mehta T."/>
            <person name="Park D."/>
            <person name="Pearson M."/>
            <person name="Roberts A."/>
            <person name="Saif S."/>
            <person name="Shea T."/>
            <person name="Shenoy N."/>
            <person name="Sisk P."/>
            <person name="Stolte C."/>
            <person name="Sykes S."/>
            <person name="Walk T."/>
            <person name="White J."/>
            <person name="Yandava C."/>
            <person name="Klein B."/>
            <person name="McEwen J.G."/>
            <person name="Puccia R."/>
            <person name="Goldman G.H."/>
            <person name="Felipe M.S."/>
            <person name="Nino-Vega G."/>
            <person name="San-Blas G."/>
            <person name="Taylor J."/>
            <person name="Mendoza L."/>
            <person name="Galagan J."/>
            <person name="Nusbaum C."/>
            <person name="Birren B."/>
        </authorList>
    </citation>
    <scope>NUCLEOTIDE SEQUENCE [LARGE SCALE GENOMIC DNA]</scope>
    <source>
        <strain evidence="2">H88</strain>
    </source>
</reference>
<dbReference type="HOGENOM" id="CLU_2319715_0_0_1"/>
<evidence type="ECO:0000313" key="1">
    <source>
        <dbReference type="EMBL" id="EGC42779.1"/>
    </source>
</evidence>
<accession>F0U9V7</accession>